<name>A0A195BIG2_9HYME</name>
<evidence type="ECO:0000313" key="3">
    <source>
        <dbReference type="Proteomes" id="UP000078540"/>
    </source>
</evidence>
<feature type="region of interest" description="Disordered" evidence="1">
    <location>
        <begin position="50"/>
        <end position="69"/>
    </location>
</feature>
<reference evidence="2 3" key="1">
    <citation type="submission" date="2015-09" db="EMBL/GenBank/DDBJ databases">
        <title>Atta colombica WGS genome.</title>
        <authorList>
            <person name="Nygaard S."/>
            <person name="Hu H."/>
            <person name="Boomsma J."/>
            <person name="Zhang G."/>
        </authorList>
    </citation>
    <scope>NUCLEOTIDE SEQUENCE [LARGE SCALE GENOMIC DNA]</scope>
    <source>
        <strain evidence="2">Treedump-2</strain>
        <tissue evidence="2">Whole body</tissue>
    </source>
</reference>
<keyword evidence="3" id="KW-1185">Reference proteome</keyword>
<dbReference type="EMBL" id="KQ976467">
    <property type="protein sequence ID" value="KYM84157.1"/>
    <property type="molecule type" value="Genomic_DNA"/>
</dbReference>
<evidence type="ECO:0000313" key="2">
    <source>
        <dbReference type="EMBL" id="KYM84157.1"/>
    </source>
</evidence>
<gene>
    <name evidence="2" type="ORF">ALC53_05534</name>
</gene>
<evidence type="ECO:0000256" key="1">
    <source>
        <dbReference type="SAM" id="MobiDB-lite"/>
    </source>
</evidence>
<protein>
    <submittedName>
        <fullName evidence="2">Uncharacterized protein</fullName>
    </submittedName>
</protein>
<organism evidence="2 3">
    <name type="scientific">Atta colombica</name>
    <dbReference type="NCBI Taxonomy" id="520822"/>
    <lineage>
        <taxon>Eukaryota</taxon>
        <taxon>Metazoa</taxon>
        <taxon>Ecdysozoa</taxon>
        <taxon>Arthropoda</taxon>
        <taxon>Hexapoda</taxon>
        <taxon>Insecta</taxon>
        <taxon>Pterygota</taxon>
        <taxon>Neoptera</taxon>
        <taxon>Endopterygota</taxon>
        <taxon>Hymenoptera</taxon>
        <taxon>Apocrita</taxon>
        <taxon>Aculeata</taxon>
        <taxon>Formicoidea</taxon>
        <taxon>Formicidae</taxon>
        <taxon>Myrmicinae</taxon>
        <taxon>Atta</taxon>
    </lineage>
</organism>
<accession>A0A195BIG2</accession>
<dbReference type="Proteomes" id="UP000078540">
    <property type="component" value="Unassembled WGS sequence"/>
</dbReference>
<proteinExistence type="predicted"/>
<feature type="compositionally biased region" description="Polar residues" evidence="1">
    <location>
        <begin position="59"/>
        <end position="69"/>
    </location>
</feature>
<sequence length="69" mass="7811">MSQSYLAICTVHYGYRCKPFVFANRSDCSTIIFGGSVEHLDRKRGLSRMDQCDEKNKSGSRTELNEGSE</sequence>
<dbReference type="AlphaFoldDB" id="A0A195BIG2"/>